<evidence type="ECO:0000256" key="4">
    <source>
        <dbReference type="ARBA" id="ARBA00022679"/>
    </source>
</evidence>
<dbReference type="Gene3D" id="3.40.50.2000">
    <property type="entry name" value="Glycogen Phosphorylase B"/>
    <property type="match status" value="2"/>
</dbReference>
<keyword evidence="3 5" id="KW-0328">Glycosyltransferase</keyword>
<dbReference type="SMR" id="A0A9R0JZM9"/>
<evidence type="ECO:0000256" key="7">
    <source>
        <dbReference type="SAM" id="Phobius"/>
    </source>
</evidence>
<dbReference type="GeneID" id="110791967"/>
<evidence type="ECO:0000256" key="1">
    <source>
        <dbReference type="ARBA" id="ARBA00004721"/>
    </source>
</evidence>
<dbReference type="Proteomes" id="UP000813463">
    <property type="component" value="Chromosome 3"/>
</dbReference>
<organism evidence="8 9">
    <name type="scientific">Spinacia oleracea</name>
    <name type="common">Spinach</name>
    <dbReference type="NCBI Taxonomy" id="3562"/>
    <lineage>
        <taxon>Eukaryota</taxon>
        <taxon>Viridiplantae</taxon>
        <taxon>Streptophyta</taxon>
        <taxon>Embryophyta</taxon>
        <taxon>Tracheophyta</taxon>
        <taxon>Spermatophyta</taxon>
        <taxon>Magnoliopsida</taxon>
        <taxon>eudicotyledons</taxon>
        <taxon>Gunneridae</taxon>
        <taxon>Pentapetalae</taxon>
        <taxon>Caryophyllales</taxon>
        <taxon>Chenopodiaceae</taxon>
        <taxon>Chenopodioideae</taxon>
        <taxon>Anserineae</taxon>
        <taxon>Spinacia</taxon>
    </lineage>
</organism>
<dbReference type="InterPro" id="IPR050481">
    <property type="entry name" value="UDP-glycosyltransf_plant"/>
</dbReference>
<evidence type="ECO:0000256" key="5">
    <source>
        <dbReference type="RuleBase" id="RU003718"/>
    </source>
</evidence>
<comment type="pathway">
    <text evidence="1">Secondary metabolite biosynthesis; terpenoid biosynthesis.</text>
</comment>
<dbReference type="AlphaFoldDB" id="A0A9R0JZM9"/>
<dbReference type="InterPro" id="IPR035595">
    <property type="entry name" value="UDP_glycos_trans_CS"/>
</dbReference>
<protein>
    <recommendedName>
        <fullName evidence="6">Glycosyltransferase</fullName>
        <ecNumber evidence="6">2.4.1.-</ecNumber>
    </recommendedName>
</protein>
<evidence type="ECO:0000313" key="9">
    <source>
        <dbReference type="RefSeq" id="XP_021852428.1"/>
    </source>
</evidence>
<evidence type="ECO:0000256" key="3">
    <source>
        <dbReference type="ARBA" id="ARBA00022676"/>
    </source>
</evidence>
<keyword evidence="7" id="KW-1133">Transmembrane helix</keyword>
<dbReference type="GO" id="GO:0035251">
    <property type="term" value="F:UDP-glucosyltransferase activity"/>
    <property type="evidence" value="ECO:0000318"/>
    <property type="project" value="GO_Central"/>
</dbReference>
<evidence type="ECO:0000256" key="6">
    <source>
        <dbReference type="RuleBase" id="RU362057"/>
    </source>
</evidence>
<dbReference type="RefSeq" id="XP_021852428.1">
    <property type="nucleotide sequence ID" value="XM_021996736.2"/>
</dbReference>
<dbReference type="FunFam" id="3.40.50.2000:FF:000088">
    <property type="entry name" value="Glycosyltransferase"/>
    <property type="match status" value="1"/>
</dbReference>
<dbReference type="PANTHER" id="PTHR48049:SF160">
    <property type="entry name" value="UDP-GLYCOSYLTRANSFERASE 91A1"/>
    <property type="match status" value="1"/>
</dbReference>
<evidence type="ECO:0000313" key="8">
    <source>
        <dbReference type="Proteomes" id="UP000813463"/>
    </source>
</evidence>
<dbReference type="FunFam" id="3.40.50.2000:FF:000037">
    <property type="entry name" value="Glycosyltransferase"/>
    <property type="match status" value="1"/>
</dbReference>
<accession>A0A9R0JZM9</accession>
<feature type="transmembrane region" description="Helical" evidence="7">
    <location>
        <begin position="7"/>
        <end position="24"/>
    </location>
</feature>
<gene>
    <name evidence="9" type="primary">LOC110791967</name>
</gene>
<reference evidence="8" key="1">
    <citation type="journal article" date="2021" name="Nat. Commun.">
        <title>Genomic analyses provide insights into spinach domestication and the genetic basis of agronomic traits.</title>
        <authorList>
            <person name="Cai X."/>
            <person name="Sun X."/>
            <person name="Xu C."/>
            <person name="Sun H."/>
            <person name="Wang X."/>
            <person name="Ge C."/>
            <person name="Zhang Z."/>
            <person name="Wang Q."/>
            <person name="Fei Z."/>
            <person name="Jiao C."/>
            <person name="Wang Q."/>
        </authorList>
    </citation>
    <scope>NUCLEOTIDE SEQUENCE [LARGE SCALE GENOMIC DNA]</scope>
    <source>
        <strain evidence="8">cv. Varoflay</strain>
    </source>
</reference>
<proteinExistence type="inferred from homology"/>
<reference evidence="9" key="2">
    <citation type="submission" date="2025-08" db="UniProtKB">
        <authorList>
            <consortium name="RefSeq"/>
        </authorList>
    </citation>
    <scope>IDENTIFICATION</scope>
    <source>
        <tissue evidence="9">Leaf</tissue>
    </source>
</reference>
<sequence length="468" mass="52931">MDNRKELHIIVFPWIAFGHMIPFLELSKHLATKGHHISYVSAPLNLKRLLPKIPQNLVPLIKLVPLPLPRIEKLPPDAEATSDVPFDDVQLLKKAYDGLKEPLERFLEASSPIDWIIYDFPSYWLPPIADKLGIRKVFLSLMNGWSSATFGPASNMIKDGAGTWSNPETLTSPLEWIPFPNKVVYRFHEAKKSISAAHPNASGVSDMFRSGSSVRDCDVFAIRSCRELETEYLQLLEKLHRKPVIPVGLLPTLVEEGKRGNDDTWQSIKGWLNKHINGSVVYVALGSEFVPSQDDITELALGLELSMLSFFWALPKQATTQIELPNGFEERTRDQGLVWKNWAPQSKILAHDSVGAFLTHCGWSSIIEGLQFGRPLVMLPFVLDQGINARVMEEKKVGIEIPRNSKDGSFTKNSVAESLKVVFEDIFGKIYRDEAKKMSRIVADKDLQNQYVENFEEYLYNNRPIPEA</sequence>
<dbReference type="SUPFAM" id="SSF53756">
    <property type="entry name" value="UDP-Glycosyltransferase/glycogen phosphorylase"/>
    <property type="match status" value="1"/>
</dbReference>
<keyword evidence="7" id="KW-0472">Membrane</keyword>
<dbReference type="InterPro" id="IPR002213">
    <property type="entry name" value="UDP_glucos_trans"/>
</dbReference>
<keyword evidence="4 5" id="KW-0808">Transferase</keyword>
<dbReference type="CDD" id="cd03784">
    <property type="entry name" value="GT1_Gtf-like"/>
    <property type="match status" value="1"/>
</dbReference>
<name>A0A9R0JZM9_SPIOL</name>
<evidence type="ECO:0000256" key="2">
    <source>
        <dbReference type="ARBA" id="ARBA00009995"/>
    </source>
</evidence>
<dbReference type="KEGG" id="soe:110791967"/>
<dbReference type="PANTHER" id="PTHR48049">
    <property type="entry name" value="GLYCOSYLTRANSFERASE"/>
    <property type="match status" value="1"/>
</dbReference>
<keyword evidence="8" id="KW-1185">Reference proteome</keyword>
<dbReference type="EC" id="2.4.1.-" evidence="6"/>
<keyword evidence="7" id="KW-0812">Transmembrane</keyword>
<dbReference type="OrthoDB" id="5835829at2759"/>
<dbReference type="Pfam" id="PF00201">
    <property type="entry name" value="UDPGT"/>
    <property type="match status" value="1"/>
</dbReference>
<comment type="similarity">
    <text evidence="2 5">Belongs to the UDP-glycosyltransferase family.</text>
</comment>
<dbReference type="PROSITE" id="PS00375">
    <property type="entry name" value="UDPGT"/>
    <property type="match status" value="1"/>
</dbReference>